<evidence type="ECO:0000313" key="5">
    <source>
        <dbReference type="EMBL" id="AIH04088.1"/>
    </source>
</evidence>
<dbReference type="KEGG" id="tcm:HL41_04530"/>
<protein>
    <submittedName>
        <fullName evidence="5">Sugar ABC transporter ATPase</fullName>
    </submittedName>
</protein>
<gene>
    <name evidence="5" type="ORF">HL41_04530</name>
</gene>
<dbReference type="PaxDb" id="289377-HL41_04530"/>
<dbReference type="AlphaFoldDB" id="A0A075WUK3"/>
<sequence>MSLKLVISNLWKGYGDKTVLKDLSYVFDEKKVYVVMGPNGSGKTTFLKICALLETPDKGEVHYYNSTNKILPKDINLLRKITYVFPEVGIFNTSVFDNVAYGLKIRGFNKKEINSKVEEVLDFVGLSHKKKQNALTLSSGEAKRMGLARAMVIKPEFLFLDEPTAFVDAENVKLIERLLIQIKEQKTTTIVIATHDSPFAFTVGDEILKLENGKVFEVS</sequence>
<proteinExistence type="predicted"/>
<evidence type="ECO:0000313" key="6">
    <source>
        <dbReference type="Proteomes" id="UP000028481"/>
    </source>
</evidence>
<dbReference type="PROSITE" id="PS00211">
    <property type="entry name" value="ABC_TRANSPORTER_1"/>
    <property type="match status" value="1"/>
</dbReference>
<dbReference type="Pfam" id="PF00005">
    <property type="entry name" value="ABC_tran"/>
    <property type="match status" value="1"/>
</dbReference>
<dbReference type="eggNOG" id="COG3842">
    <property type="taxonomic scope" value="Bacteria"/>
</dbReference>
<dbReference type="STRING" id="289377.HL41_04530"/>
<dbReference type="Gene3D" id="3.40.50.300">
    <property type="entry name" value="P-loop containing nucleotide triphosphate hydrolases"/>
    <property type="match status" value="1"/>
</dbReference>
<dbReference type="InterPro" id="IPR003593">
    <property type="entry name" value="AAA+_ATPase"/>
</dbReference>
<dbReference type="EMBL" id="CP008796">
    <property type="protein sequence ID" value="AIH04088.1"/>
    <property type="molecule type" value="Genomic_DNA"/>
</dbReference>
<evidence type="ECO:0000256" key="1">
    <source>
        <dbReference type="ARBA" id="ARBA00022448"/>
    </source>
</evidence>
<dbReference type="SUPFAM" id="SSF52540">
    <property type="entry name" value="P-loop containing nucleoside triphosphate hydrolases"/>
    <property type="match status" value="1"/>
</dbReference>
<dbReference type="GO" id="GO:0005524">
    <property type="term" value="F:ATP binding"/>
    <property type="evidence" value="ECO:0007669"/>
    <property type="project" value="UniProtKB-KW"/>
</dbReference>
<dbReference type="PROSITE" id="PS50893">
    <property type="entry name" value="ABC_TRANSPORTER_2"/>
    <property type="match status" value="1"/>
</dbReference>
<dbReference type="RefSeq" id="WP_000053833.1">
    <property type="nucleotide sequence ID" value="NZ_CP008796.1"/>
</dbReference>
<dbReference type="InterPro" id="IPR050093">
    <property type="entry name" value="ABC_SmlMolc_Importer"/>
</dbReference>
<dbReference type="Proteomes" id="UP000028481">
    <property type="component" value="Chromosome"/>
</dbReference>
<keyword evidence="6" id="KW-1185">Reference proteome</keyword>
<dbReference type="PANTHER" id="PTHR42781">
    <property type="entry name" value="SPERMIDINE/PUTRESCINE IMPORT ATP-BINDING PROTEIN POTA"/>
    <property type="match status" value="1"/>
</dbReference>
<dbReference type="InterPro" id="IPR027417">
    <property type="entry name" value="P-loop_NTPase"/>
</dbReference>
<dbReference type="HOGENOM" id="CLU_000604_1_22_0"/>
<keyword evidence="3" id="KW-0067">ATP-binding</keyword>
<dbReference type="GO" id="GO:0016887">
    <property type="term" value="F:ATP hydrolysis activity"/>
    <property type="evidence" value="ECO:0007669"/>
    <property type="project" value="InterPro"/>
</dbReference>
<organism evidence="5 6">
    <name type="scientific">Thermodesulfobacterium commune DSM 2178</name>
    <dbReference type="NCBI Taxonomy" id="289377"/>
    <lineage>
        <taxon>Bacteria</taxon>
        <taxon>Pseudomonadati</taxon>
        <taxon>Thermodesulfobacteriota</taxon>
        <taxon>Thermodesulfobacteria</taxon>
        <taxon>Thermodesulfobacteriales</taxon>
        <taxon>Thermodesulfobacteriaceae</taxon>
        <taxon>Thermodesulfobacterium</taxon>
    </lineage>
</organism>
<dbReference type="PANTHER" id="PTHR42781:SF4">
    <property type="entry name" value="SPERMIDINE_PUTRESCINE IMPORT ATP-BINDING PROTEIN POTA"/>
    <property type="match status" value="1"/>
</dbReference>
<keyword evidence="2" id="KW-0547">Nucleotide-binding</keyword>
<name>A0A075WUK3_9BACT</name>
<feature type="domain" description="ABC transporter" evidence="4">
    <location>
        <begin position="5"/>
        <end position="218"/>
    </location>
</feature>
<evidence type="ECO:0000256" key="3">
    <source>
        <dbReference type="ARBA" id="ARBA00022840"/>
    </source>
</evidence>
<dbReference type="InterPro" id="IPR017871">
    <property type="entry name" value="ABC_transporter-like_CS"/>
</dbReference>
<reference evidence="5 6" key="1">
    <citation type="journal article" date="2015" name="Genome Announc.">
        <title>Genome Sequence of a Sulfate-Reducing Thermophilic Bacterium, Thermodesulfobacterium commune DSM 2178T (Phylum Thermodesulfobacteria).</title>
        <authorList>
            <person name="Bhatnagar S."/>
            <person name="Badger J.H."/>
            <person name="Madupu R."/>
            <person name="Khouri H.M."/>
            <person name="O'Connor E.M."/>
            <person name="Robb F.T."/>
            <person name="Ward N.L."/>
            <person name="Eisen J.A."/>
        </authorList>
    </citation>
    <scope>NUCLEOTIDE SEQUENCE [LARGE SCALE GENOMIC DNA]</scope>
    <source>
        <strain evidence="5 6">DSM 2178</strain>
    </source>
</reference>
<dbReference type="SMART" id="SM00382">
    <property type="entry name" value="AAA"/>
    <property type="match status" value="1"/>
</dbReference>
<evidence type="ECO:0000256" key="2">
    <source>
        <dbReference type="ARBA" id="ARBA00022741"/>
    </source>
</evidence>
<dbReference type="InterPro" id="IPR003439">
    <property type="entry name" value="ABC_transporter-like_ATP-bd"/>
</dbReference>
<keyword evidence="1" id="KW-0813">Transport</keyword>
<evidence type="ECO:0000259" key="4">
    <source>
        <dbReference type="PROSITE" id="PS50893"/>
    </source>
</evidence>
<accession>A0A075WUK3</accession>
<dbReference type="OrthoDB" id="9804199at2"/>